<dbReference type="PANTHER" id="PTHR12121">
    <property type="entry name" value="CARBON CATABOLITE REPRESSOR PROTEIN 4"/>
    <property type="match status" value="1"/>
</dbReference>
<reference evidence="3" key="1">
    <citation type="submission" date="2018-07" db="EMBL/GenBank/DDBJ databases">
        <authorList>
            <person name="Quirk P.G."/>
            <person name="Krulwich T.A."/>
        </authorList>
    </citation>
    <scope>NUCLEOTIDE SEQUENCE</scope>
</reference>
<dbReference type="VEuPathDB" id="VectorBase:CSON003646"/>
<dbReference type="Gene3D" id="3.60.10.10">
    <property type="entry name" value="Endonuclease/exonuclease/phosphatase"/>
    <property type="match status" value="1"/>
</dbReference>
<dbReference type="PANTHER" id="PTHR12121:SF37">
    <property type="entry name" value="2',5'-PHOSPHODIESTERASE 12"/>
    <property type="match status" value="1"/>
</dbReference>
<name>A0A336MZW3_CULSO</name>
<dbReference type="GO" id="GO:0005739">
    <property type="term" value="C:mitochondrion"/>
    <property type="evidence" value="ECO:0007669"/>
    <property type="project" value="TreeGrafter"/>
</dbReference>
<protein>
    <submittedName>
        <fullName evidence="3">CSON003646 protein</fullName>
    </submittedName>
</protein>
<proteinExistence type="predicted"/>
<dbReference type="InterPro" id="IPR048821">
    <property type="entry name" value="PDE12-like_N"/>
</dbReference>
<feature type="domain" description="2',5'-phosphodiesterase 12-like N-terminal" evidence="2">
    <location>
        <begin position="153"/>
        <end position="247"/>
    </location>
</feature>
<evidence type="ECO:0000259" key="2">
    <source>
        <dbReference type="Pfam" id="PF21171"/>
    </source>
</evidence>
<dbReference type="Pfam" id="PF21171">
    <property type="entry name" value="PDE12-like_N"/>
    <property type="match status" value="1"/>
</dbReference>
<dbReference type="AlphaFoldDB" id="A0A336MZW3"/>
<accession>A0A336MZW3</accession>
<dbReference type="SUPFAM" id="SSF56219">
    <property type="entry name" value="DNase I-like"/>
    <property type="match status" value="1"/>
</dbReference>
<dbReference type="GO" id="GO:0000288">
    <property type="term" value="P:nuclear-transcribed mRNA catabolic process, deadenylation-dependent decay"/>
    <property type="evidence" value="ECO:0007669"/>
    <property type="project" value="TreeGrafter"/>
</dbReference>
<feature type="region of interest" description="Disordered" evidence="1">
    <location>
        <begin position="82"/>
        <end position="101"/>
    </location>
</feature>
<feature type="compositionally biased region" description="Basic residues" evidence="1">
    <location>
        <begin position="82"/>
        <end position="91"/>
    </location>
</feature>
<dbReference type="InterPro" id="IPR036691">
    <property type="entry name" value="Endo/exonu/phosph_ase_sf"/>
</dbReference>
<dbReference type="InterPro" id="IPR050410">
    <property type="entry name" value="CCR4/nocturin_mRNA_transcr"/>
</dbReference>
<evidence type="ECO:0000313" key="3">
    <source>
        <dbReference type="EMBL" id="SSX31458.1"/>
    </source>
</evidence>
<evidence type="ECO:0000256" key="1">
    <source>
        <dbReference type="SAM" id="MobiDB-lite"/>
    </source>
</evidence>
<sequence>MLKTNFLFQLRKFSQHSHKLVHDMNKAYFKRAPENRCSITFRYINETFKIDRVFNFNRDLNEKVEVCLDRIKNNVEKELTKKLNKKKKKSKNAAAEETSPPEEMQKIQVALYKNQESIKNIAFNELLSFEDIHSAPYSLTISEDNYDIVFNCPWVSEIKMPSSILANYFVYPSKLELEYADQENSSITWYRGLPKPNDAHIEWEEVGTGFMYHAKSSDIGYKLKVTCLPRNSERSGPLVEAISKCEVQADPGVCPFDTRHMFTQDKLSGSKFRVVSYNLLADLYADSETAKKELFPYCPEYALNIDYRKQLFIKELIGYNADLMCLCEVDDKIFDMDLTPVLGNRGFMGTFQMKGTTREGLATFWNNQKFE</sequence>
<dbReference type="EMBL" id="UFQT01001695">
    <property type="protein sequence ID" value="SSX31458.1"/>
    <property type="molecule type" value="Genomic_DNA"/>
</dbReference>
<dbReference type="GO" id="GO:0000175">
    <property type="term" value="F:3'-5'-RNA exonuclease activity"/>
    <property type="evidence" value="ECO:0007669"/>
    <property type="project" value="TreeGrafter"/>
</dbReference>
<gene>
    <name evidence="3" type="primary">CSON003646</name>
</gene>
<dbReference type="OMA" id="SERARNQ"/>
<organism evidence="3">
    <name type="scientific">Culicoides sonorensis</name>
    <name type="common">Biting midge</name>
    <dbReference type="NCBI Taxonomy" id="179676"/>
    <lineage>
        <taxon>Eukaryota</taxon>
        <taxon>Metazoa</taxon>
        <taxon>Ecdysozoa</taxon>
        <taxon>Arthropoda</taxon>
        <taxon>Hexapoda</taxon>
        <taxon>Insecta</taxon>
        <taxon>Pterygota</taxon>
        <taxon>Neoptera</taxon>
        <taxon>Endopterygota</taxon>
        <taxon>Diptera</taxon>
        <taxon>Nematocera</taxon>
        <taxon>Chironomoidea</taxon>
        <taxon>Ceratopogonidae</taxon>
        <taxon>Ceratopogoninae</taxon>
        <taxon>Culicoides</taxon>
        <taxon>Monoculicoides</taxon>
    </lineage>
</organism>